<dbReference type="EMBL" id="UAVU01000009">
    <property type="protein sequence ID" value="SQC92037.1"/>
    <property type="molecule type" value="Genomic_DNA"/>
</dbReference>
<proteinExistence type="predicted"/>
<evidence type="ECO:0000313" key="1">
    <source>
        <dbReference type="EMBL" id="SQC92037.1"/>
    </source>
</evidence>
<name>A0A2X3IZN5_9ENTR</name>
<reference evidence="1 2" key="1">
    <citation type="submission" date="2018-06" db="EMBL/GenBank/DDBJ databases">
        <authorList>
            <consortium name="Pathogen Informatics"/>
            <person name="Doyle S."/>
        </authorList>
    </citation>
    <scope>NUCLEOTIDE SEQUENCE [LARGE SCALE GENOMIC DNA]</scope>
    <source>
        <strain evidence="1 2">NCTC12120</strain>
    </source>
</reference>
<sequence length="76" mass="8800">MKCRTADFYYTVASVLVFFLSADHEDSPIVRTCMVRLYPNTVFLAVSNYHINFILVCRVENVFVLPYKVLFIQGNS</sequence>
<dbReference type="AlphaFoldDB" id="A0A2X3IZN5"/>
<dbReference type="Proteomes" id="UP000251197">
    <property type="component" value="Unassembled WGS sequence"/>
</dbReference>
<protein>
    <submittedName>
        <fullName evidence="1">Uncharacterized protein</fullName>
    </submittedName>
</protein>
<organism evidence="1 2">
    <name type="scientific">Cedecea neteri</name>
    <dbReference type="NCBI Taxonomy" id="158822"/>
    <lineage>
        <taxon>Bacteria</taxon>
        <taxon>Pseudomonadati</taxon>
        <taxon>Pseudomonadota</taxon>
        <taxon>Gammaproteobacteria</taxon>
        <taxon>Enterobacterales</taxon>
        <taxon>Enterobacteriaceae</taxon>
        <taxon>Cedecea</taxon>
    </lineage>
</organism>
<gene>
    <name evidence="1" type="ORF">NCTC12120_05222</name>
</gene>
<evidence type="ECO:0000313" key="2">
    <source>
        <dbReference type="Proteomes" id="UP000251197"/>
    </source>
</evidence>
<accession>A0A2X3IZN5</accession>